<evidence type="ECO:0000259" key="1">
    <source>
        <dbReference type="Pfam" id="PF13173"/>
    </source>
</evidence>
<proteinExistence type="predicted"/>
<dbReference type="InterPro" id="IPR025420">
    <property type="entry name" value="DUF4143"/>
</dbReference>
<accession>E4T2H3</accession>
<evidence type="ECO:0000313" key="4">
    <source>
        <dbReference type="Proteomes" id="UP000008718"/>
    </source>
</evidence>
<dbReference type="SUPFAM" id="SSF52540">
    <property type="entry name" value="P-loop containing nucleoside triphosphate hydrolases"/>
    <property type="match status" value="1"/>
</dbReference>
<feature type="domain" description="DUF4143" evidence="2">
    <location>
        <begin position="175"/>
        <end position="333"/>
    </location>
</feature>
<dbReference type="Pfam" id="PF13173">
    <property type="entry name" value="AAA_14"/>
    <property type="match status" value="1"/>
</dbReference>
<dbReference type="STRING" id="694427.Palpr_0763"/>
<dbReference type="Pfam" id="PF13635">
    <property type="entry name" value="DUF4143"/>
    <property type="match status" value="1"/>
</dbReference>
<organism evidence="3 4">
    <name type="scientific">Paludibacter propionicigenes (strain DSM 17365 / JCM 13257 / WB4)</name>
    <dbReference type="NCBI Taxonomy" id="694427"/>
    <lineage>
        <taxon>Bacteria</taxon>
        <taxon>Pseudomonadati</taxon>
        <taxon>Bacteroidota</taxon>
        <taxon>Bacteroidia</taxon>
        <taxon>Bacteroidales</taxon>
        <taxon>Paludibacteraceae</taxon>
        <taxon>Paludibacter</taxon>
    </lineage>
</organism>
<feature type="domain" description="AAA" evidence="1">
    <location>
        <begin position="19"/>
        <end position="134"/>
    </location>
</feature>
<dbReference type="RefSeq" id="WP_013444286.1">
    <property type="nucleotide sequence ID" value="NC_014734.1"/>
</dbReference>
<sequence length="384" mass="43967">MWVDREIKTELVDLALHYPVVMITGPRQAGKTSLARQVFPDKPYYSFENPDVRQQILSDPRAFFTANPDGAIIDEFQRYPEILSYIQGIVDEKKQNGQFILTGSNNVSMLSKVTQSLAGRVALLKLLPFSIAELDAFGKNYSVNDYLLNGFYPRVYADNLNPTKAYRNYYETYVERDIRQILQVKDVSLFQKFMKLCAGRVGQLFNANNLATEVGVSSMTIQAWLSALQATYIVFLVQPWSANISKRLVKTPKLYFYDVGLAAYLLGIENTSHVETHPLRGSLFENMVTLELLKKRYNSGLDNNLYFYRDNHGNEVDIMQEAGYQLNLFEIKSAETFTPHFLKGLDYLKKIVPDRVGKSNLVYAGSDEMTIKEHRIVNYKNLFS</sequence>
<dbReference type="HOGENOM" id="CLU_041527_3_1_10"/>
<gene>
    <name evidence="3" type="ordered locus">Palpr_0763</name>
</gene>
<dbReference type="AlphaFoldDB" id="E4T2H3"/>
<dbReference type="PANTHER" id="PTHR43566">
    <property type="entry name" value="CONSERVED PROTEIN"/>
    <property type="match status" value="1"/>
</dbReference>
<dbReference type="OrthoDB" id="9778168at2"/>
<dbReference type="Proteomes" id="UP000008718">
    <property type="component" value="Chromosome"/>
</dbReference>
<dbReference type="InterPro" id="IPR027417">
    <property type="entry name" value="P-loop_NTPase"/>
</dbReference>
<keyword evidence="4" id="KW-1185">Reference proteome</keyword>
<evidence type="ECO:0000259" key="2">
    <source>
        <dbReference type="Pfam" id="PF13635"/>
    </source>
</evidence>
<reference key="1">
    <citation type="submission" date="2010-11" db="EMBL/GenBank/DDBJ databases">
        <title>The complete genome of Paludibacter propionicigenes DSM 17365.</title>
        <authorList>
            <consortium name="US DOE Joint Genome Institute (JGI-PGF)"/>
            <person name="Lucas S."/>
            <person name="Copeland A."/>
            <person name="Lapidus A."/>
            <person name="Bruce D."/>
            <person name="Goodwin L."/>
            <person name="Pitluck S."/>
            <person name="Kyrpides N."/>
            <person name="Mavromatis K."/>
            <person name="Ivanova N."/>
            <person name="Munk A.C."/>
            <person name="Brettin T."/>
            <person name="Detter J.C."/>
            <person name="Han C."/>
            <person name="Tapia R."/>
            <person name="Land M."/>
            <person name="Hauser L."/>
            <person name="Markowitz V."/>
            <person name="Cheng J.-F."/>
            <person name="Hugenholtz P."/>
            <person name="Woyke T."/>
            <person name="Wu D."/>
            <person name="Gronow S."/>
            <person name="Wellnitz S."/>
            <person name="Brambilla E."/>
            <person name="Klenk H.-P."/>
            <person name="Eisen J.A."/>
        </authorList>
    </citation>
    <scope>NUCLEOTIDE SEQUENCE</scope>
    <source>
        <strain>WB4</strain>
    </source>
</reference>
<dbReference type="EMBL" id="CP002345">
    <property type="protein sequence ID" value="ADQ78917.1"/>
    <property type="molecule type" value="Genomic_DNA"/>
</dbReference>
<dbReference type="InterPro" id="IPR041682">
    <property type="entry name" value="AAA_14"/>
</dbReference>
<dbReference type="KEGG" id="ppn:Palpr_0763"/>
<evidence type="ECO:0000313" key="3">
    <source>
        <dbReference type="EMBL" id="ADQ78917.1"/>
    </source>
</evidence>
<reference evidence="3 4" key="2">
    <citation type="journal article" date="2011" name="Stand. Genomic Sci.">
        <title>Complete genome sequence of Paludibacter propionicigenes type strain (WB4).</title>
        <authorList>
            <person name="Gronow S."/>
            <person name="Munk C."/>
            <person name="Lapidus A."/>
            <person name="Nolan M."/>
            <person name="Lucas S."/>
            <person name="Hammon N."/>
            <person name="Deshpande S."/>
            <person name="Cheng J.F."/>
            <person name="Tapia R."/>
            <person name="Han C."/>
            <person name="Goodwin L."/>
            <person name="Pitluck S."/>
            <person name="Liolios K."/>
            <person name="Ivanova N."/>
            <person name="Mavromatis K."/>
            <person name="Mikhailova N."/>
            <person name="Pati A."/>
            <person name="Chen A."/>
            <person name="Palaniappan K."/>
            <person name="Land M."/>
            <person name="Hauser L."/>
            <person name="Chang Y.J."/>
            <person name="Jeffries C.D."/>
            <person name="Brambilla E."/>
            <person name="Rohde M."/>
            <person name="Goker M."/>
            <person name="Detter J.C."/>
            <person name="Woyke T."/>
            <person name="Bristow J."/>
            <person name="Eisen J.A."/>
            <person name="Markowitz V."/>
            <person name="Hugenholtz P."/>
            <person name="Kyrpides N.C."/>
            <person name="Klenk H.P."/>
        </authorList>
    </citation>
    <scope>NUCLEOTIDE SEQUENCE [LARGE SCALE GENOMIC DNA]</scope>
    <source>
        <strain evidence="4">DSM 17365 / JCM 13257 / WB4</strain>
    </source>
</reference>
<dbReference type="eggNOG" id="COG1373">
    <property type="taxonomic scope" value="Bacteria"/>
</dbReference>
<protein>
    <submittedName>
        <fullName evidence="3">ATPase (AAA+ superfamily)-like protein</fullName>
    </submittedName>
</protein>
<name>E4T2H3_PALPW</name>
<dbReference type="PANTHER" id="PTHR43566:SF2">
    <property type="entry name" value="DUF4143 DOMAIN-CONTAINING PROTEIN"/>
    <property type="match status" value="1"/>
</dbReference>